<gene>
    <name evidence="1" type="ORF">PENANT_c049G00682</name>
</gene>
<dbReference type="EMBL" id="MDYN01000049">
    <property type="protein sequence ID" value="OQD79535.1"/>
    <property type="molecule type" value="Genomic_DNA"/>
</dbReference>
<reference evidence="2" key="1">
    <citation type="journal article" date="2017" name="Nat. Microbiol.">
        <title>Global analysis of biosynthetic gene clusters reveals vast potential of secondary metabolite production in Penicillium species.</title>
        <authorList>
            <person name="Nielsen J.C."/>
            <person name="Grijseels S."/>
            <person name="Prigent S."/>
            <person name="Ji B."/>
            <person name="Dainat J."/>
            <person name="Nielsen K.F."/>
            <person name="Frisvad J.C."/>
            <person name="Workman M."/>
            <person name="Nielsen J."/>
        </authorList>
    </citation>
    <scope>NUCLEOTIDE SEQUENCE [LARGE SCALE GENOMIC DNA]</scope>
    <source>
        <strain evidence="2">IBT 31811</strain>
    </source>
</reference>
<accession>A0A1V6PRB2</accession>
<sequence>MEDSLTPYWSKCGTPIMAVAKTAFWLLNFRCRAYFRVGVDFGNPDDALGILALDTVET</sequence>
<evidence type="ECO:0000313" key="1">
    <source>
        <dbReference type="EMBL" id="OQD79535.1"/>
    </source>
</evidence>
<dbReference type="Proteomes" id="UP000191672">
    <property type="component" value="Unassembled WGS sequence"/>
</dbReference>
<evidence type="ECO:0000313" key="2">
    <source>
        <dbReference type="Proteomes" id="UP000191672"/>
    </source>
</evidence>
<protein>
    <submittedName>
        <fullName evidence="1">Uncharacterized protein</fullName>
    </submittedName>
</protein>
<organism evidence="1 2">
    <name type="scientific">Penicillium antarcticum</name>
    <dbReference type="NCBI Taxonomy" id="416450"/>
    <lineage>
        <taxon>Eukaryota</taxon>
        <taxon>Fungi</taxon>
        <taxon>Dikarya</taxon>
        <taxon>Ascomycota</taxon>
        <taxon>Pezizomycotina</taxon>
        <taxon>Eurotiomycetes</taxon>
        <taxon>Eurotiomycetidae</taxon>
        <taxon>Eurotiales</taxon>
        <taxon>Aspergillaceae</taxon>
        <taxon>Penicillium</taxon>
    </lineage>
</organism>
<comment type="caution">
    <text evidence="1">The sequence shown here is derived from an EMBL/GenBank/DDBJ whole genome shotgun (WGS) entry which is preliminary data.</text>
</comment>
<proteinExistence type="predicted"/>
<name>A0A1V6PRB2_9EURO</name>
<keyword evidence="2" id="KW-1185">Reference proteome</keyword>
<dbReference type="AlphaFoldDB" id="A0A1V6PRB2"/>